<gene>
    <name evidence="3" type="ORF">DP130_04825</name>
    <name evidence="4" type="ORF">DP131_12615</name>
</gene>
<evidence type="ECO:0000313" key="6">
    <source>
        <dbReference type="Proteomes" id="UP000290921"/>
    </source>
</evidence>
<dbReference type="SMR" id="A0A4Q0UWZ4"/>
<dbReference type="Proteomes" id="UP000290273">
    <property type="component" value="Unassembled WGS sequence"/>
</dbReference>
<dbReference type="EMBL" id="QMAU01000050">
    <property type="protein sequence ID" value="RXI52374.1"/>
    <property type="molecule type" value="Genomic_DNA"/>
</dbReference>
<dbReference type="Pfam" id="PF01906">
    <property type="entry name" value="YbjQ_1"/>
    <property type="match status" value="1"/>
</dbReference>
<dbReference type="PANTHER" id="PTHR34068">
    <property type="entry name" value="UPF0145 PROTEIN YBJQ"/>
    <property type="match status" value="1"/>
</dbReference>
<dbReference type="EMBL" id="QMAP01000004">
    <property type="protein sequence ID" value="RXI49380.1"/>
    <property type="molecule type" value="Genomic_DNA"/>
</dbReference>
<dbReference type="RefSeq" id="WP_011099716.1">
    <property type="nucleotide sequence ID" value="NZ_AP026806.1"/>
</dbReference>
<proteinExistence type="inferred from homology"/>
<dbReference type="InterPro" id="IPR035439">
    <property type="entry name" value="UPF0145_dom_sf"/>
</dbReference>
<reference evidence="5 6" key="1">
    <citation type="submission" date="2018-06" db="EMBL/GenBank/DDBJ databases">
        <title>Genome conservation of Clostridium tetani.</title>
        <authorList>
            <person name="Bruggemann H."/>
            <person name="Popoff M.R."/>
        </authorList>
    </citation>
    <scope>NUCLEOTIDE SEQUENCE [LARGE SCALE GENOMIC DNA]</scope>
    <source>
        <strain evidence="3 6">2017.061</strain>
        <strain evidence="4 5">63.05</strain>
    </source>
</reference>
<evidence type="ECO:0000256" key="2">
    <source>
        <dbReference type="HAMAP-Rule" id="MF_00338"/>
    </source>
</evidence>
<dbReference type="Proteomes" id="UP000290921">
    <property type="component" value="Unassembled WGS sequence"/>
</dbReference>
<sequence length="106" mass="11422">MILSNLSYIDNKELETINIVEGVCVFSKNVGKDIMASFKNVVGGEIKSYSEMVRDVKDTAVKKMVEEAKNLGADAVINIRYAMTSMSQGSTLAVIVSGTAVKVKGE</sequence>
<comment type="similarity">
    <text evidence="1 2">Belongs to the UPF0145 family.</text>
</comment>
<dbReference type="SUPFAM" id="SSF117782">
    <property type="entry name" value="YbjQ-like"/>
    <property type="match status" value="1"/>
</dbReference>
<evidence type="ECO:0000313" key="3">
    <source>
        <dbReference type="EMBL" id="RXI49380.1"/>
    </source>
</evidence>
<dbReference type="HAMAP" id="MF_00338">
    <property type="entry name" value="UPF0145"/>
    <property type="match status" value="1"/>
</dbReference>
<dbReference type="InterPro" id="IPR002765">
    <property type="entry name" value="UPF0145_YbjQ-like"/>
</dbReference>
<dbReference type="AlphaFoldDB" id="A0A4Q0UWZ4"/>
<dbReference type="Gene3D" id="3.30.110.70">
    <property type="entry name" value="Hypothetical protein apc22750. Chain B"/>
    <property type="match status" value="1"/>
</dbReference>
<dbReference type="PANTHER" id="PTHR34068:SF2">
    <property type="entry name" value="UPF0145 PROTEIN SCO3412"/>
    <property type="match status" value="1"/>
</dbReference>
<name>A0A4Q0UWZ4_CLOTA</name>
<evidence type="ECO:0000313" key="5">
    <source>
        <dbReference type="Proteomes" id="UP000290273"/>
    </source>
</evidence>
<dbReference type="GeneID" id="24254744"/>
<protein>
    <recommendedName>
        <fullName evidence="2">UPF0145 protein DP130_04825</fullName>
    </recommendedName>
</protein>
<accession>A0A4Q0UWZ4</accession>
<comment type="caution">
    <text evidence="3">The sequence shown here is derived from an EMBL/GenBank/DDBJ whole genome shotgun (WGS) entry which is preliminary data.</text>
</comment>
<dbReference type="OMA" id="LHICATE"/>
<organism evidence="3 6">
    <name type="scientific">Clostridium tetani</name>
    <dbReference type="NCBI Taxonomy" id="1513"/>
    <lineage>
        <taxon>Bacteria</taxon>
        <taxon>Bacillati</taxon>
        <taxon>Bacillota</taxon>
        <taxon>Clostridia</taxon>
        <taxon>Eubacteriales</taxon>
        <taxon>Clostridiaceae</taxon>
        <taxon>Clostridium</taxon>
    </lineage>
</organism>
<evidence type="ECO:0000256" key="1">
    <source>
        <dbReference type="ARBA" id="ARBA00010751"/>
    </source>
</evidence>
<evidence type="ECO:0000313" key="4">
    <source>
        <dbReference type="EMBL" id="RXI52374.1"/>
    </source>
</evidence>